<evidence type="ECO:0000313" key="1">
    <source>
        <dbReference type="EMBL" id="MBC8318431.1"/>
    </source>
</evidence>
<evidence type="ECO:0008006" key="3">
    <source>
        <dbReference type="Google" id="ProtNLM"/>
    </source>
</evidence>
<organism evidence="1 2">
    <name type="scientific">Candidatus Desulfobia pelagia</name>
    <dbReference type="NCBI Taxonomy" id="2841692"/>
    <lineage>
        <taxon>Bacteria</taxon>
        <taxon>Pseudomonadati</taxon>
        <taxon>Thermodesulfobacteriota</taxon>
        <taxon>Desulfobulbia</taxon>
        <taxon>Desulfobulbales</taxon>
        <taxon>Desulfobulbaceae</taxon>
        <taxon>Candidatus Desulfobia</taxon>
    </lineage>
</organism>
<gene>
    <name evidence="1" type="ORF">H8E41_11040</name>
</gene>
<name>A0A8J6ND47_9BACT</name>
<sequence length="261" mass="29702">MKTWWGTCDLSEEGVLQKQIGPLWLAIKQDKYEWQIYYERITDWHDDAAARAVIPESFVLGEETLKERYVLNNNAQKVVLMPVLADRAVVARPATPFYVPVRQTATIFISTPLWVSIALGDAKESLAEIPILRPSDTWFGPDTRRGELCYASRTSARMAITELPKRSHRATTPVQIRNDSDSHLLLERINLPVPYLEIYEAADHRLWTQAVKMIRKEDAETATLEILDGPPSLIQGAKLLTDAREKIKEKTIIRTISGFFA</sequence>
<proteinExistence type="predicted"/>
<dbReference type="AlphaFoldDB" id="A0A8J6ND47"/>
<dbReference type="EMBL" id="JACNJZ010000159">
    <property type="protein sequence ID" value="MBC8318431.1"/>
    <property type="molecule type" value="Genomic_DNA"/>
</dbReference>
<dbReference type="Proteomes" id="UP000614424">
    <property type="component" value="Unassembled WGS sequence"/>
</dbReference>
<accession>A0A8J6ND47</accession>
<evidence type="ECO:0000313" key="2">
    <source>
        <dbReference type="Proteomes" id="UP000614424"/>
    </source>
</evidence>
<comment type="caution">
    <text evidence="1">The sequence shown here is derived from an EMBL/GenBank/DDBJ whole genome shotgun (WGS) entry which is preliminary data.</text>
</comment>
<protein>
    <recommendedName>
        <fullName evidence="3">DUF432 domain-containing protein</fullName>
    </recommendedName>
</protein>
<reference evidence="1 2" key="1">
    <citation type="submission" date="2020-08" db="EMBL/GenBank/DDBJ databases">
        <title>Bridging the membrane lipid divide: bacteria of the FCB group superphylum have the potential to synthesize archaeal ether lipids.</title>
        <authorList>
            <person name="Villanueva L."/>
            <person name="Von Meijenfeldt F.A.B."/>
            <person name="Westbye A.B."/>
            <person name="Yadav S."/>
            <person name="Hopmans E.C."/>
            <person name="Dutilh B.E."/>
            <person name="Sinninghe Damste J.S."/>
        </authorList>
    </citation>
    <scope>NUCLEOTIDE SEQUENCE [LARGE SCALE GENOMIC DNA]</scope>
    <source>
        <strain evidence="1">NIOZ-UU47</strain>
    </source>
</reference>